<proteinExistence type="predicted"/>
<comment type="caution">
    <text evidence="1">The sequence shown here is derived from an EMBL/GenBank/DDBJ whole genome shotgun (WGS) entry which is preliminary data.</text>
</comment>
<gene>
    <name evidence="1" type="ORF">CDL12_00779</name>
</gene>
<dbReference type="AlphaFoldDB" id="A0A2G9I9N4"/>
<sequence length="83" mass="9222">MISSSASNAQDQHYRAFSCNGRRRIHSSIHPMKLLDPSLPFSESHYDKITTKGSKSLYLDDEQWEVIEIRGAAESGLTGLGPT</sequence>
<organism evidence="1 2">
    <name type="scientific">Handroanthus impetiginosus</name>
    <dbReference type="NCBI Taxonomy" id="429701"/>
    <lineage>
        <taxon>Eukaryota</taxon>
        <taxon>Viridiplantae</taxon>
        <taxon>Streptophyta</taxon>
        <taxon>Embryophyta</taxon>
        <taxon>Tracheophyta</taxon>
        <taxon>Spermatophyta</taxon>
        <taxon>Magnoliopsida</taxon>
        <taxon>eudicotyledons</taxon>
        <taxon>Gunneridae</taxon>
        <taxon>Pentapetalae</taxon>
        <taxon>asterids</taxon>
        <taxon>lamiids</taxon>
        <taxon>Lamiales</taxon>
        <taxon>Bignoniaceae</taxon>
        <taxon>Crescentiina</taxon>
        <taxon>Tabebuia alliance</taxon>
        <taxon>Handroanthus</taxon>
    </lineage>
</organism>
<evidence type="ECO:0000313" key="2">
    <source>
        <dbReference type="Proteomes" id="UP000231279"/>
    </source>
</evidence>
<accession>A0A2G9I9N4</accession>
<evidence type="ECO:0000313" key="1">
    <source>
        <dbReference type="EMBL" id="PIN26468.1"/>
    </source>
</evidence>
<name>A0A2G9I9N4_9LAMI</name>
<keyword evidence="2" id="KW-1185">Reference proteome</keyword>
<protein>
    <submittedName>
        <fullName evidence="1">Uncharacterized protein</fullName>
    </submittedName>
</protein>
<dbReference type="Proteomes" id="UP000231279">
    <property type="component" value="Unassembled WGS sequence"/>
</dbReference>
<dbReference type="EMBL" id="NKXS01000092">
    <property type="protein sequence ID" value="PIN26468.1"/>
    <property type="molecule type" value="Genomic_DNA"/>
</dbReference>
<reference evidence="2" key="1">
    <citation type="journal article" date="2018" name="Gigascience">
        <title>Genome assembly of the Pink Ipe (Handroanthus impetiginosus, Bignoniaceae), a highly valued, ecologically keystone Neotropical timber forest tree.</title>
        <authorList>
            <person name="Silva-Junior O.B."/>
            <person name="Grattapaglia D."/>
            <person name="Novaes E."/>
            <person name="Collevatti R.G."/>
        </authorList>
    </citation>
    <scope>NUCLEOTIDE SEQUENCE [LARGE SCALE GENOMIC DNA]</scope>
    <source>
        <strain evidence="2">cv. UFG-1</strain>
    </source>
</reference>